<accession>A0A158SWL8</accession>
<name>A0A158SWL8_HAEIF</name>
<evidence type="ECO:0000313" key="2">
    <source>
        <dbReference type="Proteomes" id="UP000050700"/>
    </source>
</evidence>
<dbReference type="RefSeq" id="WP_005663415.1">
    <property type="nucleotide sequence ID" value="NZ_AP018777.1"/>
</dbReference>
<dbReference type="Proteomes" id="UP000050700">
    <property type="component" value="Unassembled WGS sequence"/>
</dbReference>
<evidence type="ECO:0000313" key="1">
    <source>
        <dbReference type="EMBL" id="KIS35262.1"/>
    </source>
</evidence>
<protein>
    <submittedName>
        <fullName evidence="1">Uncharacterized protein</fullName>
    </submittedName>
</protein>
<gene>
    <name evidence="1" type="ORF">NTHI1209_00866</name>
</gene>
<dbReference type="PATRIC" id="fig|727.564.peg.1089"/>
<comment type="caution">
    <text evidence="1">The sequence shown here is derived from an EMBL/GenBank/DDBJ whole genome shotgun (WGS) entry which is preliminary data.</text>
</comment>
<dbReference type="AlphaFoldDB" id="A0A158SWL8"/>
<sequence>MTNLSLNPIFESFAPIFKQLKTVAMSALFIAPLAINHPVRHTTHTVNIFSIQTDENKSINQQDIEKIIDMVKAVSAITDFVIASITAESLSYIDLSDVLRLESKINKYDDLANNIMANNKTPELSTTLQSFSNKMHTLCNMMKSEKYKQQSDEVVLSRLYRKSEDAGYTYKSSHSFDDFKKAVTM</sequence>
<reference evidence="1 2" key="1">
    <citation type="submission" date="2014-05" db="EMBL/GenBank/DDBJ databases">
        <title>Methylome analysis of the phasevarions of Haemophilus influenzae.</title>
        <authorList>
            <person name="Atack J.M."/>
            <person name="Fox K.L."/>
            <person name="Power P.M."/>
            <person name="Clark T."/>
            <person name="Jurcisek J."/>
            <person name="Korlach J."/>
            <person name="Bakaletz L.O."/>
            <person name="Jennings M.P."/>
        </authorList>
    </citation>
    <scope>NUCLEOTIDE SEQUENCE [LARGE SCALE GENOMIC DNA]</scope>
    <source>
        <strain evidence="1 2">1209</strain>
    </source>
</reference>
<proteinExistence type="predicted"/>
<organism evidence="1 2">
    <name type="scientific">Haemophilus influenzae</name>
    <dbReference type="NCBI Taxonomy" id="727"/>
    <lineage>
        <taxon>Bacteria</taxon>
        <taxon>Pseudomonadati</taxon>
        <taxon>Pseudomonadota</taxon>
        <taxon>Gammaproteobacteria</taxon>
        <taxon>Pasteurellales</taxon>
        <taxon>Pasteurellaceae</taxon>
        <taxon>Haemophilus</taxon>
    </lineage>
</organism>
<dbReference type="EMBL" id="JMQP01000002">
    <property type="protein sequence ID" value="KIS35262.1"/>
    <property type="molecule type" value="Genomic_DNA"/>
</dbReference>